<dbReference type="InterPro" id="IPR046513">
    <property type="entry name" value="DUF6691"/>
</dbReference>
<feature type="transmembrane region" description="Helical" evidence="1">
    <location>
        <begin position="121"/>
        <end position="139"/>
    </location>
</feature>
<name>A0ABW8NJN5_9GAMM</name>
<comment type="caution">
    <text evidence="2">The sequence shown here is derived from an EMBL/GenBank/DDBJ whole genome shotgun (WGS) entry which is preliminary data.</text>
</comment>
<keyword evidence="1" id="KW-0812">Transmembrane</keyword>
<gene>
    <name evidence="2" type="ORF">WG929_10690</name>
</gene>
<keyword evidence="1" id="KW-0472">Membrane</keyword>
<reference evidence="2 3" key="1">
    <citation type="submission" date="2024-03" db="EMBL/GenBank/DDBJ databases">
        <title>High-quality draft genome sequence of Oceanobacter sp. wDCs-4.</title>
        <authorList>
            <person name="Dong C."/>
        </authorList>
    </citation>
    <scope>NUCLEOTIDE SEQUENCE [LARGE SCALE GENOMIC DNA]</scope>
    <source>
        <strain evidence="3">wDCs-4</strain>
    </source>
</reference>
<feature type="transmembrane region" description="Helical" evidence="1">
    <location>
        <begin position="43"/>
        <end position="65"/>
    </location>
</feature>
<protein>
    <submittedName>
        <fullName evidence="2">DUF6691 family protein</fullName>
    </submittedName>
</protein>
<evidence type="ECO:0000313" key="3">
    <source>
        <dbReference type="Proteomes" id="UP001620597"/>
    </source>
</evidence>
<sequence length="149" mass="15916">MPTVFAAAVLALVCGLVFGIGLIVAGMHNPEKVRGFLDLFGHWQPALIAVMGSAIPVFALLYFSSKRCRRPWFAERFHYPTLAGVSGRLVTGATLFGVGWGLVGLCPGPALVDMFSLNGDVWIFLVALLLGNRIAHYFFGPAATPAAKP</sequence>
<organism evidence="2 3">
    <name type="scientific">Oceanobacter antarcticus</name>
    <dbReference type="NCBI Taxonomy" id="3133425"/>
    <lineage>
        <taxon>Bacteria</taxon>
        <taxon>Pseudomonadati</taxon>
        <taxon>Pseudomonadota</taxon>
        <taxon>Gammaproteobacteria</taxon>
        <taxon>Oceanospirillales</taxon>
        <taxon>Oceanospirillaceae</taxon>
        <taxon>Oceanobacter</taxon>
    </lineage>
</organism>
<dbReference type="Proteomes" id="UP001620597">
    <property type="component" value="Unassembled WGS sequence"/>
</dbReference>
<dbReference type="RefSeq" id="WP_416206011.1">
    <property type="nucleotide sequence ID" value="NZ_JBBKTX010000012.1"/>
</dbReference>
<evidence type="ECO:0000313" key="2">
    <source>
        <dbReference type="EMBL" id="MFK4752875.1"/>
    </source>
</evidence>
<evidence type="ECO:0000256" key="1">
    <source>
        <dbReference type="SAM" id="Phobius"/>
    </source>
</evidence>
<accession>A0ABW8NJN5</accession>
<keyword evidence="3" id="KW-1185">Reference proteome</keyword>
<dbReference type="Pfam" id="PF20398">
    <property type="entry name" value="DUF6691"/>
    <property type="match status" value="1"/>
</dbReference>
<feature type="transmembrane region" description="Helical" evidence="1">
    <location>
        <begin position="77"/>
        <end position="101"/>
    </location>
</feature>
<keyword evidence="1" id="KW-1133">Transmembrane helix</keyword>
<dbReference type="EMBL" id="JBBKTX010000012">
    <property type="protein sequence ID" value="MFK4752875.1"/>
    <property type="molecule type" value="Genomic_DNA"/>
</dbReference>
<proteinExistence type="predicted"/>